<keyword evidence="1" id="KW-0812">Transmembrane</keyword>
<dbReference type="RefSeq" id="WP_327794204.1">
    <property type="nucleotide sequence ID" value="NZ_JADQAZ010000002.1"/>
</dbReference>
<keyword evidence="1" id="KW-1133">Transmembrane helix</keyword>
<feature type="transmembrane region" description="Helical" evidence="1">
    <location>
        <begin position="6"/>
        <end position="22"/>
    </location>
</feature>
<organism evidence="2 3">
    <name type="scientific">Harenicola maris</name>
    <dbReference type="NCBI Taxonomy" id="2841044"/>
    <lineage>
        <taxon>Bacteria</taxon>
        <taxon>Pseudomonadati</taxon>
        <taxon>Pseudomonadota</taxon>
        <taxon>Alphaproteobacteria</taxon>
        <taxon>Rhodobacterales</taxon>
        <taxon>Paracoccaceae</taxon>
        <taxon>Harenicola</taxon>
    </lineage>
</organism>
<protein>
    <recommendedName>
        <fullName evidence="4">NfeD-like C-terminal domain-containing protein</fullName>
    </recommendedName>
</protein>
<gene>
    <name evidence="2" type="ORF">IV417_11350</name>
</gene>
<feature type="transmembrane region" description="Helical" evidence="1">
    <location>
        <begin position="29"/>
        <end position="47"/>
    </location>
</feature>
<dbReference type="EMBL" id="JADQAZ010000002">
    <property type="protein sequence ID" value="MBT0957988.1"/>
    <property type="molecule type" value="Genomic_DNA"/>
</dbReference>
<evidence type="ECO:0000313" key="3">
    <source>
        <dbReference type="Proteomes" id="UP001315686"/>
    </source>
</evidence>
<dbReference type="Proteomes" id="UP001315686">
    <property type="component" value="Unassembled WGS sequence"/>
</dbReference>
<evidence type="ECO:0008006" key="4">
    <source>
        <dbReference type="Google" id="ProtNLM"/>
    </source>
</evidence>
<comment type="caution">
    <text evidence="2">The sequence shown here is derived from an EMBL/GenBank/DDBJ whole genome shotgun (WGS) entry which is preliminary data.</text>
</comment>
<feature type="transmembrane region" description="Helical" evidence="1">
    <location>
        <begin position="53"/>
        <end position="77"/>
    </location>
</feature>
<accession>A0AAP2G4J5</accession>
<name>A0AAP2G4J5_9RHOB</name>
<reference evidence="2 3" key="1">
    <citation type="journal article" date="2021" name="Arch. Microbiol.">
        <title>Harenicola maris gen. nov., sp. nov. isolated from the Sea of Japan shallow sediments.</title>
        <authorList>
            <person name="Romanenko L.A."/>
            <person name="Kurilenko V.V."/>
            <person name="Chernysheva N.Y."/>
            <person name="Tekutyeva L.A."/>
            <person name="Velansky P.V."/>
            <person name="Svetashev V.I."/>
            <person name="Isaeva M.P."/>
        </authorList>
    </citation>
    <scope>NUCLEOTIDE SEQUENCE [LARGE SCALE GENOMIC DNA]</scope>
    <source>
        <strain evidence="2 3">KMM 3653</strain>
    </source>
</reference>
<keyword evidence="3" id="KW-1185">Reference proteome</keyword>
<keyword evidence="1" id="KW-0472">Membrane</keyword>
<dbReference type="AlphaFoldDB" id="A0AAP2G4J5"/>
<evidence type="ECO:0000256" key="1">
    <source>
        <dbReference type="SAM" id="Phobius"/>
    </source>
</evidence>
<evidence type="ECO:0000313" key="2">
    <source>
        <dbReference type="EMBL" id="MBT0957988.1"/>
    </source>
</evidence>
<proteinExistence type="predicted"/>
<sequence>MSELLLTNWWVWIAGALVLGILEVFAPGFIFLGFAVGAFLTGLLVAWGPGFAAGLMGSVAGLVVVFAVISLIAWIVMRASFGGRGAQVKTFDRDIND</sequence>